<evidence type="ECO:0000313" key="1">
    <source>
        <dbReference type="EMBL" id="MBX60369.1"/>
    </source>
</evidence>
<dbReference type="AlphaFoldDB" id="A0A2P2Q0A1"/>
<name>A0A2P2Q0A1_RHIMU</name>
<dbReference type="EMBL" id="GGEC01079885">
    <property type="protein sequence ID" value="MBX60369.1"/>
    <property type="molecule type" value="Transcribed_RNA"/>
</dbReference>
<sequence>MLFITEEETEIERPCSWISFAINPHEQVIRCVAARRLDAHSFTMRRTSRRKGNNGTR</sequence>
<reference evidence="1" key="1">
    <citation type="submission" date="2018-02" db="EMBL/GenBank/DDBJ databases">
        <title>Rhizophora mucronata_Transcriptome.</title>
        <authorList>
            <person name="Meera S.P."/>
            <person name="Sreeshan A."/>
            <person name="Augustine A."/>
        </authorList>
    </citation>
    <scope>NUCLEOTIDE SEQUENCE</scope>
    <source>
        <tissue evidence="1">Leaf</tissue>
    </source>
</reference>
<protein>
    <submittedName>
        <fullName evidence="1">Uncharacterized protein</fullName>
    </submittedName>
</protein>
<proteinExistence type="predicted"/>
<accession>A0A2P2Q0A1</accession>
<organism evidence="1">
    <name type="scientific">Rhizophora mucronata</name>
    <name type="common">Asiatic mangrove</name>
    <dbReference type="NCBI Taxonomy" id="61149"/>
    <lineage>
        <taxon>Eukaryota</taxon>
        <taxon>Viridiplantae</taxon>
        <taxon>Streptophyta</taxon>
        <taxon>Embryophyta</taxon>
        <taxon>Tracheophyta</taxon>
        <taxon>Spermatophyta</taxon>
        <taxon>Magnoliopsida</taxon>
        <taxon>eudicotyledons</taxon>
        <taxon>Gunneridae</taxon>
        <taxon>Pentapetalae</taxon>
        <taxon>rosids</taxon>
        <taxon>fabids</taxon>
        <taxon>Malpighiales</taxon>
        <taxon>Rhizophoraceae</taxon>
        <taxon>Rhizophora</taxon>
    </lineage>
</organism>